<dbReference type="AlphaFoldDB" id="A0A8J2RPH0"/>
<proteinExistence type="predicted"/>
<reference evidence="2" key="1">
    <citation type="submission" date="2021-11" db="EMBL/GenBank/DDBJ databases">
        <authorList>
            <person name="Schell T."/>
        </authorList>
    </citation>
    <scope>NUCLEOTIDE SEQUENCE</scope>
    <source>
        <strain evidence="2">M5</strain>
    </source>
</reference>
<evidence type="ECO:0000313" key="3">
    <source>
        <dbReference type="Proteomes" id="UP000789390"/>
    </source>
</evidence>
<dbReference type="Proteomes" id="UP000789390">
    <property type="component" value="Unassembled WGS sequence"/>
</dbReference>
<dbReference type="OrthoDB" id="10627216at2759"/>
<feature type="region of interest" description="Disordered" evidence="1">
    <location>
        <begin position="1"/>
        <end position="71"/>
    </location>
</feature>
<protein>
    <submittedName>
        <fullName evidence="2">Uncharacterized protein</fullName>
    </submittedName>
</protein>
<gene>
    <name evidence="2" type="ORF">DGAL_LOCUS5089</name>
</gene>
<keyword evidence="3" id="KW-1185">Reference proteome</keyword>
<feature type="compositionally biased region" description="Basic and acidic residues" evidence="1">
    <location>
        <begin position="138"/>
        <end position="148"/>
    </location>
</feature>
<feature type="region of interest" description="Disordered" evidence="1">
    <location>
        <begin position="128"/>
        <end position="148"/>
    </location>
</feature>
<sequence length="148" mass="16729">MLKEANQDETLARRDQAAAAANRARRNPTRMVRYGLPPVNPATRNFEEDFHPMVRGRGRTNPGVGSMRGNPRGRYESIYKSVFPSVHNLDSKEIGARLKTFSDRWEAVTDDPWVLDTVVNGLRIDFIGKPTQRFPPQRGHDGRDADGL</sequence>
<evidence type="ECO:0000256" key="1">
    <source>
        <dbReference type="SAM" id="MobiDB-lite"/>
    </source>
</evidence>
<organism evidence="2 3">
    <name type="scientific">Daphnia galeata</name>
    <dbReference type="NCBI Taxonomy" id="27404"/>
    <lineage>
        <taxon>Eukaryota</taxon>
        <taxon>Metazoa</taxon>
        <taxon>Ecdysozoa</taxon>
        <taxon>Arthropoda</taxon>
        <taxon>Crustacea</taxon>
        <taxon>Branchiopoda</taxon>
        <taxon>Diplostraca</taxon>
        <taxon>Cladocera</taxon>
        <taxon>Anomopoda</taxon>
        <taxon>Daphniidae</taxon>
        <taxon>Daphnia</taxon>
    </lineage>
</organism>
<comment type="caution">
    <text evidence="2">The sequence shown here is derived from an EMBL/GenBank/DDBJ whole genome shotgun (WGS) entry which is preliminary data.</text>
</comment>
<name>A0A8J2RPH0_9CRUS</name>
<dbReference type="EMBL" id="CAKKLH010000090">
    <property type="protein sequence ID" value="CAH0102646.1"/>
    <property type="molecule type" value="Genomic_DNA"/>
</dbReference>
<feature type="compositionally biased region" description="Basic and acidic residues" evidence="1">
    <location>
        <begin position="1"/>
        <end position="16"/>
    </location>
</feature>
<accession>A0A8J2RPH0</accession>
<evidence type="ECO:0000313" key="2">
    <source>
        <dbReference type="EMBL" id="CAH0102646.1"/>
    </source>
</evidence>